<reference evidence="1 2" key="1">
    <citation type="submission" date="2016-10" db="EMBL/GenBank/DDBJ databases">
        <authorList>
            <person name="de Groot N.N."/>
        </authorList>
    </citation>
    <scope>NUCLEOTIDE SEQUENCE [LARGE SCALE GENOMIC DNA]</scope>
    <source>
        <strain evidence="1 2">Nm1</strain>
    </source>
</reference>
<evidence type="ECO:0000313" key="1">
    <source>
        <dbReference type="EMBL" id="SDY86212.1"/>
    </source>
</evidence>
<dbReference type="InterPro" id="IPR023214">
    <property type="entry name" value="HAD_sf"/>
</dbReference>
<dbReference type="InterPro" id="IPR036412">
    <property type="entry name" value="HAD-like_sf"/>
</dbReference>
<dbReference type="SFLD" id="SFLDS00003">
    <property type="entry name" value="Haloacid_Dehalogenase"/>
    <property type="match status" value="1"/>
</dbReference>
<dbReference type="Proteomes" id="UP000198640">
    <property type="component" value="Unassembled WGS sequence"/>
</dbReference>
<keyword evidence="2" id="KW-1185">Reference proteome</keyword>
<dbReference type="PANTHER" id="PTHR42896:SF2">
    <property type="entry name" value="CBBY-LIKE PROTEIN"/>
    <property type="match status" value="1"/>
</dbReference>
<dbReference type="Gene3D" id="3.40.50.1000">
    <property type="entry name" value="HAD superfamily/HAD-like"/>
    <property type="match status" value="1"/>
</dbReference>
<dbReference type="PRINTS" id="PR00413">
    <property type="entry name" value="HADHALOGNASE"/>
</dbReference>
<dbReference type="Gene3D" id="1.10.150.240">
    <property type="entry name" value="Putative phosphatase, domain 2"/>
    <property type="match status" value="1"/>
</dbReference>
<dbReference type="PANTHER" id="PTHR42896">
    <property type="entry name" value="XYLULOSE-1,5-BISPHOSPHATE (XUBP) PHOSPHATASE"/>
    <property type="match status" value="1"/>
</dbReference>
<evidence type="ECO:0000313" key="2">
    <source>
        <dbReference type="Proteomes" id="UP000198640"/>
    </source>
</evidence>
<accession>A0A1H3NBG4</accession>
<organism evidence="1 2">
    <name type="scientific">Nitrosomonas halophila</name>
    <dbReference type="NCBI Taxonomy" id="44576"/>
    <lineage>
        <taxon>Bacteria</taxon>
        <taxon>Pseudomonadati</taxon>
        <taxon>Pseudomonadota</taxon>
        <taxon>Betaproteobacteria</taxon>
        <taxon>Nitrosomonadales</taxon>
        <taxon>Nitrosomonadaceae</taxon>
        <taxon>Nitrosomonas</taxon>
    </lineage>
</organism>
<dbReference type="RefSeq" id="WP_090415582.1">
    <property type="nucleotide sequence ID" value="NZ_FNOY01000071.1"/>
</dbReference>
<dbReference type="GO" id="GO:0016787">
    <property type="term" value="F:hydrolase activity"/>
    <property type="evidence" value="ECO:0007669"/>
    <property type="project" value="InterPro"/>
</dbReference>
<sequence length="251" mass="27929">MTLSAILFDVDGTLADTERDGHRLAFNQAFKELQLDWEWDVALYGELLQTTGGKERIRHFLGAYAPHLLDRHDLDEWIATIHQVKTKYFVALLEAGKIPLRQGIERLIQQLRSENIKIAIATTTTLANVTTLLKCTLGEDAVEWFDVIGAGDIVPQKKPAPDIYHWVLNQLDLPAEACIAIEDSENGLRAALAAGLKTVITVSEYTRSHDFSGAIMTLADLDSTTDLQHKNSDRLEKGVDVELLRNLVAAD</sequence>
<dbReference type="OrthoDB" id="5293434at2"/>
<dbReference type="SFLD" id="SFLDG01135">
    <property type="entry name" value="C1.5.6:_HAD__Beta-PGM__Phospha"/>
    <property type="match status" value="1"/>
</dbReference>
<protein>
    <submittedName>
        <fullName evidence="1">Haloacid dehalogenase superfamily, subfamily IA, variant 3 with third motif having DD or ED</fullName>
    </submittedName>
</protein>
<dbReference type="InterPro" id="IPR023198">
    <property type="entry name" value="PGP-like_dom2"/>
</dbReference>
<dbReference type="InterPro" id="IPR044999">
    <property type="entry name" value="CbbY-like"/>
</dbReference>
<dbReference type="SUPFAM" id="SSF56784">
    <property type="entry name" value="HAD-like"/>
    <property type="match status" value="1"/>
</dbReference>
<gene>
    <name evidence="1" type="ORF">SAMN05421881_10713</name>
</gene>
<dbReference type="Pfam" id="PF00702">
    <property type="entry name" value="Hydrolase"/>
    <property type="match status" value="1"/>
</dbReference>
<proteinExistence type="predicted"/>
<dbReference type="EMBL" id="FNOY01000071">
    <property type="protein sequence ID" value="SDY86212.1"/>
    <property type="molecule type" value="Genomic_DNA"/>
</dbReference>
<dbReference type="NCBIfam" id="TIGR01509">
    <property type="entry name" value="HAD-SF-IA-v3"/>
    <property type="match status" value="1"/>
</dbReference>
<dbReference type="SFLD" id="SFLDG01129">
    <property type="entry name" value="C1.5:_HAD__Beta-PGM__Phosphata"/>
    <property type="match status" value="1"/>
</dbReference>
<name>A0A1H3NBG4_9PROT</name>
<dbReference type="SFLD" id="SFLDF00035">
    <property type="entry name" value="phosphoglycolate_phosphatase"/>
    <property type="match status" value="1"/>
</dbReference>
<dbReference type="AlphaFoldDB" id="A0A1H3NBG4"/>
<dbReference type="InterPro" id="IPR006439">
    <property type="entry name" value="HAD-SF_hydro_IA"/>
</dbReference>
<dbReference type="STRING" id="44576.SAMN05421881_10713"/>